<dbReference type="NCBIfam" id="TIGR01356">
    <property type="entry name" value="aroA"/>
    <property type="match status" value="1"/>
</dbReference>
<dbReference type="GO" id="GO:0009423">
    <property type="term" value="P:chorismate biosynthetic process"/>
    <property type="evidence" value="ECO:0007669"/>
    <property type="project" value="UniProtKB-UniRule"/>
</dbReference>
<dbReference type="EC" id="2.5.1.19" evidence="7"/>
<dbReference type="EMBL" id="CP013015">
    <property type="protein sequence ID" value="AMM42139.1"/>
    <property type="molecule type" value="Genomic_DNA"/>
</dbReference>
<evidence type="ECO:0000313" key="9">
    <source>
        <dbReference type="EMBL" id="AMM42139.1"/>
    </source>
</evidence>
<dbReference type="PROSITE" id="PS00104">
    <property type="entry name" value="EPSP_SYNTHASE_1"/>
    <property type="match status" value="1"/>
</dbReference>
<dbReference type="GO" id="GO:0009073">
    <property type="term" value="P:aromatic amino acid family biosynthetic process"/>
    <property type="evidence" value="ECO:0007669"/>
    <property type="project" value="UniProtKB-KW"/>
</dbReference>
<dbReference type="InterPro" id="IPR006264">
    <property type="entry name" value="EPSP_synthase"/>
</dbReference>
<feature type="active site" description="Proton acceptor" evidence="7">
    <location>
        <position position="310"/>
    </location>
</feature>
<comment type="similarity">
    <text evidence="2 7">Belongs to the EPSP synthase family.</text>
</comment>
<reference evidence="9 10" key="1">
    <citation type="submission" date="2015-10" db="EMBL/GenBank/DDBJ databases">
        <title>Candidatus Desulfofervidus auxilii, a hydrogenotrophic sulfate-reducing bacterium involved in the thermophilic anaerobic oxidation of methane.</title>
        <authorList>
            <person name="Krukenberg V."/>
            <person name="Richter M."/>
            <person name="Wegener G."/>
        </authorList>
    </citation>
    <scope>NUCLEOTIDE SEQUENCE [LARGE SCALE GENOMIC DNA]</scope>
    <source>
        <strain evidence="9 10">HS1</strain>
    </source>
</reference>
<dbReference type="KEGG" id="daw:HS1_002357"/>
<evidence type="ECO:0000313" key="10">
    <source>
        <dbReference type="Proteomes" id="UP000070560"/>
    </source>
</evidence>
<evidence type="ECO:0000259" key="8">
    <source>
        <dbReference type="Pfam" id="PF00275"/>
    </source>
</evidence>
<comment type="pathway">
    <text evidence="1 7">Metabolic intermediate biosynthesis; chorismate biosynthesis; chorismate from D-erythrose 4-phosphate and phosphoenolpyruvate: step 6/7.</text>
</comment>
<evidence type="ECO:0000256" key="4">
    <source>
        <dbReference type="ARBA" id="ARBA00022679"/>
    </source>
</evidence>
<dbReference type="InterPro" id="IPR013792">
    <property type="entry name" value="RNA3'P_cycl/enolpyr_Trfase_a/b"/>
</dbReference>
<feature type="binding site" evidence="7">
    <location>
        <position position="22"/>
    </location>
    <ligand>
        <name>3-phosphoshikimate</name>
        <dbReference type="ChEBI" id="CHEBI:145989"/>
    </ligand>
</feature>
<comment type="caution">
    <text evidence="7">Lacks conserved residue(s) required for the propagation of feature annotation.</text>
</comment>
<comment type="catalytic activity">
    <reaction evidence="6">
        <text>3-phosphoshikimate + phosphoenolpyruvate = 5-O-(1-carboxyvinyl)-3-phosphoshikimate + phosphate</text>
        <dbReference type="Rhea" id="RHEA:21256"/>
        <dbReference type="ChEBI" id="CHEBI:43474"/>
        <dbReference type="ChEBI" id="CHEBI:57701"/>
        <dbReference type="ChEBI" id="CHEBI:58702"/>
        <dbReference type="ChEBI" id="CHEBI:145989"/>
        <dbReference type="EC" id="2.5.1.19"/>
    </reaction>
    <physiologicalReaction direction="left-to-right" evidence="6">
        <dbReference type="Rhea" id="RHEA:21257"/>
    </physiologicalReaction>
</comment>
<feature type="binding site" evidence="7">
    <location>
        <position position="382"/>
    </location>
    <ligand>
        <name>phosphoenolpyruvate</name>
        <dbReference type="ChEBI" id="CHEBI:58702"/>
    </ligand>
</feature>
<evidence type="ECO:0000256" key="2">
    <source>
        <dbReference type="ARBA" id="ARBA00009948"/>
    </source>
</evidence>
<feature type="binding site" evidence="7">
    <location>
        <position position="337"/>
    </location>
    <ligand>
        <name>3-phosphoshikimate</name>
        <dbReference type="ChEBI" id="CHEBI:145989"/>
    </ligand>
</feature>
<keyword evidence="5 7" id="KW-0057">Aromatic amino acid biosynthesis</keyword>
<dbReference type="Gene3D" id="3.65.10.10">
    <property type="entry name" value="Enolpyruvate transferase domain"/>
    <property type="match status" value="2"/>
</dbReference>
<feature type="binding site" evidence="7">
    <location>
        <position position="407"/>
    </location>
    <ligand>
        <name>phosphoenolpyruvate</name>
        <dbReference type="ChEBI" id="CHEBI:58702"/>
    </ligand>
</feature>
<protein>
    <recommendedName>
        <fullName evidence="7">3-phosphoshikimate 1-carboxyvinyltransferase</fullName>
        <ecNumber evidence="7">2.5.1.19</ecNumber>
    </recommendedName>
    <alternativeName>
        <fullName evidence="7">5-enolpyruvylshikimate-3-phosphate synthase</fullName>
        <shortName evidence="7">EPSP synthase</shortName>
        <shortName evidence="7">EPSPS</shortName>
    </alternativeName>
</protein>
<feature type="binding site" evidence="7">
    <location>
        <position position="341"/>
    </location>
    <ligand>
        <name>phosphoenolpyruvate</name>
        <dbReference type="ChEBI" id="CHEBI:58702"/>
    </ligand>
</feature>
<gene>
    <name evidence="7" type="primary">aroA</name>
    <name evidence="9" type="ORF">HS1_002357</name>
</gene>
<evidence type="ECO:0000256" key="6">
    <source>
        <dbReference type="ARBA" id="ARBA00044633"/>
    </source>
</evidence>
<dbReference type="UniPathway" id="UPA00053">
    <property type="reaction ID" value="UER00089"/>
</dbReference>
<dbReference type="PIRSF" id="PIRSF000505">
    <property type="entry name" value="EPSPS"/>
    <property type="match status" value="1"/>
</dbReference>
<dbReference type="InterPro" id="IPR023193">
    <property type="entry name" value="EPSP_synthase_CS"/>
</dbReference>
<feature type="binding site" evidence="7">
    <location>
        <position position="23"/>
    </location>
    <ligand>
        <name>3-phosphoshikimate</name>
        <dbReference type="ChEBI" id="CHEBI:145989"/>
    </ligand>
</feature>
<sequence>MKKLITPISNHLKLTITVPGSKSLTHRALITAALAKGHSTLENILLAEDTLLTTEALRQMGVKIDISNTQAVVQGIEKKLIPPKRPVYLGNSGTSMRLLTAICAIGQGRFVLTGNERMQQRPIQPLLDALNQWGVKAYSERQNGCPPVVIETQGLNGGKTEIDPTISSQFLSGLLLAAPYGRRDSVIEVKGKIASLPYVDLTIDVMEKFGISVKNLNYKCFEVKKGHYQACQYTIEGDCSTASYFWAAAAILKGEVTVRPIAQTSKQADIGFVNVLKKMGCQIIPQGDGIKVIGRNNLRGITVDMNKMPDVVPTLAVVAAFAKGETVINNVGHLRVKECDRLQAVATELKKMGIEVKEKKDGLIIKGGQPQGAEIETYNDHRIAMSFAIAGLKVPGIIIRNPDCVKKSFPGFWETGLFK</sequence>
<feature type="binding site" evidence="7">
    <location>
        <position position="168"/>
    </location>
    <ligand>
        <name>3-phosphoshikimate</name>
        <dbReference type="ChEBI" id="CHEBI:145989"/>
    </ligand>
</feature>
<evidence type="ECO:0000256" key="5">
    <source>
        <dbReference type="ARBA" id="ARBA00023141"/>
    </source>
</evidence>
<dbReference type="GO" id="GO:0008652">
    <property type="term" value="P:amino acid biosynthetic process"/>
    <property type="evidence" value="ECO:0007669"/>
    <property type="project" value="UniProtKB-KW"/>
</dbReference>
<feature type="binding site" evidence="7">
    <location>
        <position position="27"/>
    </location>
    <ligand>
        <name>3-phosphoshikimate</name>
        <dbReference type="ChEBI" id="CHEBI:145989"/>
    </ligand>
</feature>
<dbReference type="RefSeq" id="WP_066065790.1">
    <property type="nucleotide sequence ID" value="NZ_CP013015.1"/>
</dbReference>
<feature type="binding site" evidence="7">
    <location>
        <position position="167"/>
    </location>
    <ligand>
        <name>3-phosphoshikimate</name>
        <dbReference type="ChEBI" id="CHEBI:145989"/>
    </ligand>
</feature>
<dbReference type="GO" id="GO:0003866">
    <property type="term" value="F:3-phosphoshikimate 1-carboxyvinyltransferase activity"/>
    <property type="evidence" value="ECO:0007669"/>
    <property type="project" value="UniProtKB-UniRule"/>
</dbReference>
<feature type="binding site" evidence="7">
    <location>
        <position position="310"/>
    </location>
    <ligand>
        <name>3-phosphoshikimate</name>
        <dbReference type="ChEBI" id="CHEBI:145989"/>
    </ligand>
</feature>
<feature type="domain" description="Enolpyruvate transferase" evidence="8">
    <location>
        <begin position="10"/>
        <end position="414"/>
    </location>
</feature>
<dbReference type="CDD" id="cd01556">
    <property type="entry name" value="EPSP_synthase"/>
    <property type="match status" value="1"/>
</dbReference>
<accession>A0A7U4QMM2</accession>
<dbReference type="PROSITE" id="PS00885">
    <property type="entry name" value="EPSP_SYNTHASE_2"/>
    <property type="match status" value="1"/>
</dbReference>
<feature type="binding site" evidence="7">
    <location>
        <position position="22"/>
    </location>
    <ligand>
        <name>phosphoenolpyruvate</name>
        <dbReference type="ChEBI" id="CHEBI:58702"/>
    </ligand>
</feature>
<feature type="binding site" evidence="7">
    <location>
        <position position="93"/>
    </location>
    <ligand>
        <name>phosphoenolpyruvate</name>
        <dbReference type="ChEBI" id="CHEBI:58702"/>
    </ligand>
</feature>
<dbReference type="Pfam" id="PF00275">
    <property type="entry name" value="EPSP_synthase"/>
    <property type="match status" value="1"/>
</dbReference>
<dbReference type="HAMAP" id="MF_00210">
    <property type="entry name" value="EPSP_synth"/>
    <property type="match status" value="1"/>
</dbReference>
<name>A0A7U4QMM2_DESA2</name>
<dbReference type="GO" id="GO:0005737">
    <property type="term" value="C:cytoplasm"/>
    <property type="evidence" value="ECO:0007669"/>
    <property type="project" value="UniProtKB-SubCell"/>
</dbReference>
<comment type="subcellular location">
    <subcellularLocation>
        <location evidence="7">Cytoplasm</location>
    </subcellularLocation>
</comment>
<dbReference type="Proteomes" id="UP000070560">
    <property type="component" value="Chromosome"/>
</dbReference>
<feature type="binding site" evidence="7">
    <location>
        <position position="121"/>
    </location>
    <ligand>
        <name>phosphoenolpyruvate</name>
        <dbReference type="ChEBI" id="CHEBI:58702"/>
    </ligand>
</feature>
<proteinExistence type="inferred from homology"/>
<evidence type="ECO:0000256" key="1">
    <source>
        <dbReference type="ARBA" id="ARBA00004811"/>
    </source>
</evidence>
<keyword evidence="4 7" id="KW-0808">Transferase</keyword>
<dbReference type="SUPFAM" id="SSF55205">
    <property type="entry name" value="EPT/RTPC-like"/>
    <property type="match status" value="1"/>
</dbReference>
<dbReference type="InterPro" id="IPR036968">
    <property type="entry name" value="Enolpyruvate_Tfrase_sf"/>
</dbReference>
<organism evidence="9 10">
    <name type="scientific">Desulfofervidus auxilii</name>
    <dbReference type="NCBI Taxonomy" id="1621989"/>
    <lineage>
        <taxon>Bacteria</taxon>
        <taxon>Pseudomonadati</taxon>
        <taxon>Thermodesulfobacteriota</taxon>
        <taxon>Candidatus Desulfofervidia</taxon>
        <taxon>Candidatus Desulfofervidales</taxon>
        <taxon>Candidatus Desulfofervidaceae</taxon>
        <taxon>Candidatus Desulfofervidus</taxon>
    </lineage>
</organism>
<keyword evidence="10" id="KW-1185">Reference proteome</keyword>
<keyword evidence="7" id="KW-0963">Cytoplasm</keyword>
<feature type="binding site" evidence="7">
    <location>
        <position position="169"/>
    </location>
    <ligand>
        <name>phosphoenolpyruvate</name>
        <dbReference type="ChEBI" id="CHEBI:58702"/>
    </ligand>
</feature>
<keyword evidence="3 7" id="KW-0028">Amino-acid biosynthesis</keyword>
<feature type="binding site" evidence="7">
    <location>
        <position position="195"/>
    </location>
    <ligand>
        <name>3-phosphoshikimate</name>
        <dbReference type="ChEBI" id="CHEBI:145989"/>
    </ligand>
</feature>
<dbReference type="PANTHER" id="PTHR21090:SF5">
    <property type="entry name" value="PENTAFUNCTIONAL AROM POLYPEPTIDE"/>
    <property type="match status" value="1"/>
</dbReference>
<feature type="binding site" evidence="7">
    <location>
        <position position="169"/>
    </location>
    <ligand>
        <name>3-phosphoshikimate</name>
        <dbReference type="ChEBI" id="CHEBI:145989"/>
    </ligand>
</feature>
<evidence type="ECO:0000256" key="7">
    <source>
        <dbReference type="HAMAP-Rule" id="MF_00210"/>
    </source>
</evidence>
<dbReference type="AlphaFoldDB" id="A0A7U4QMM2"/>
<dbReference type="InterPro" id="IPR001986">
    <property type="entry name" value="Enolpyruvate_Tfrase_dom"/>
</dbReference>
<comment type="subunit">
    <text evidence="7">Monomer.</text>
</comment>
<dbReference type="OrthoDB" id="9809920at2"/>
<comment type="function">
    <text evidence="7">Catalyzes the transfer of the enolpyruvyl moiety of phosphoenolpyruvate (PEP) to the 5-hydroxyl of shikimate-3-phosphate (S3P) to produce enolpyruvyl shikimate-3-phosphate and inorganic phosphate.</text>
</comment>
<evidence type="ECO:0000256" key="3">
    <source>
        <dbReference type="ARBA" id="ARBA00022605"/>
    </source>
</evidence>
<dbReference type="PANTHER" id="PTHR21090">
    <property type="entry name" value="AROM/DEHYDROQUINATE SYNTHASE"/>
    <property type="match status" value="1"/>
</dbReference>